<dbReference type="Proteomes" id="UP000070578">
    <property type="component" value="Unassembled WGS sequence"/>
</dbReference>
<protein>
    <submittedName>
        <fullName evidence="1">Fe-S oxidoreductase</fullName>
    </submittedName>
</protein>
<sequence>MAEQNNTGAAGDAPVISCASCRANCCRLEVMLMDGDDIPNELSALDRWGGWVMARLADGWCAALDRNTMLCTIYNRRPMICRDYQTGDSDCIKQRGISTAQASLK</sequence>
<reference evidence="1 2" key="2">
    <citation type="submission" date="2016-03" db="EMBL/GenBank/DDBJ databases">
        <title>New uncultured bacterium of the family Gallionellaceae from acid mine drainage: description and reconstruction of genome based on metagenomic analysis of microbial community.</title>
        <authorList>
            <person name="Kadnikov V."/>
            <person name="Ivasenko D."/>
            <person name="Beletsky A."/>
            <person name="Mardanov A."/>
            <person name="Danilova E."/>
            <person name="Pimenov N."/>
            <person name="Karnachuk O."/>
            <person name="Ravin N."/>
        </authorList>
    </citation>
    <scope>NUCLEOTIDE SEQUENCE [LARGE SCALE GENOMIC DNA]</scope>
    <source>
        <strain evidence="1">ShG14-8</strain>
    </source>
</reference>
<dbReference type="AlphaFoldDB" id="A0A139BTG1"/>
<gene>
    <name evidence="1" type="ORF">AWT59_1623</name>
</gene>
<proteinExistence type="predicted"/>
<dbReference type="InterPro" id="IPR005358">
    <property type="entry name" value="Puta_zinc/iron-chelating_dom"/>
</dbReference>
<dbReference type="PATRIC" id="fig|1796491.3.peg.1780"/>
<dbReference type="EMBL" id="LSLI01000036">
    <property type="protein sequence ID" value="KXS32256.1"/>
    <property type="molecule type" value="Genomic_DNA"/>
</dbReference>
<dbReference type="Pfam" id="PF03692">
    <property type="entry name" value="CxxCxxCC"/>
    <property type="match status" value="1"/>
</dbReference>
<comment type="caution">
    <text evidence="1">The sequence shown here is derived from an EMBL/GenBank/DDBJ whole genome shotgun (WGS) entry which is preliminary data.</text>
</comment>
<accession>A0A139BTG1</accession>
<reference evidence="1 2" key="1">
    <citation type="submission" date="2016-02" db="EMBL/GenBank/DDBJ databases">
        <authorList>
            <person name="Wen L."/>
            <person name="He K."/>
            <person name="Yang H."/>
        </authorList>
    </citation>
    <scope>NUCLEOTIDE SEQUENCE [LARGE SCALE GENOMIC DNA]</scope>
    <source>
        <strain evidence="1">ShG14-8</strain>
    </source>
</reference>
<name>A0A139BTG1_9PROT</name>
<evidence type="ECO:0000313" key="1">
    <source>
        <dbReference type="EMBL" id="KXS32256.1"/>
    </source>
</evidence>
<evidence type="ECO:0000313" key="2">
    <source>
        <dbReference type="Proteomes" id="UP000070578"/>
    </source>
</evidence>
<organism evidence="1 2">
    <name type="scientific">Candidatus Gallionella acididurans</name>
    <dbReference type="NCBI Taxonomy" id="1796491"/>
    <lineage>
        <taxon>Bacteria</taxon>
        <taxon>Pseudomonadati</taxon>
        <taxon>Pseudomonadota</taxon>
        <taxon>Betaproteobacteria</taxon>
        <taxon>Nitrosomonadales</taxon>
        <taxon>Gallionellaceae</taxon>
        <taxon>Gallionella</taxon>
    </lineage>
</organism>